<dbReference type="InterPro" id="IPR018247">
    <property type="entry name" value="EF_Hand_1_Ca_BS"/>
</dbReference>
<feature type="compositionally biased region" description="Polar residues" evidence="3">
    <location>
        <begin position="94"/>
        <end position="105"/>
    </location>
</feature>
<dbReference type="InterPro" id="IPR002048">
    <property type="entry name" value="EF_hand_dom"/>
</dbReference>
<keyword evidence="1" id="KW-0479">Metal-binding</keyword>
<dbReference type="Gene3D" id="1.10.238.10">
    <property type="entry name" value="EF-hand"/>
    <property type="match status" value="1"/>
</dbReference>
<sequence>MGKHQKRPEVRVKFKIDELFHRFMNSPGVYEKLLEAHSLALRGINPLDTTGTATVNEKKKNAFCSSSDEEYEEVKLSPRPPSAGTSPRGRRADSTGSTGSKSSIAVTEKPKQPKERIPRFYFPTGMPREEKLDPCRDLPESSRSLLDFELFCERAKLPKSWRILIPWSIQRDQGVQLFNDKLLYIGNVPKRNLEVLWQEIEHITDLYLLFTRLVEGGELINIDSPGMKYLIFDLINCQPTIAYLKNSPSFHYPYARAVIERLAYNAHCWGRNLTAKMIKRTDFLSALDYVFEPGNDVNNEPHFFSYEHFYVQYCEWFELDTRQTQMLTFNQLSRYSSHTVNPKVFSRMAQATNRYNTEGVDFGDFIWFIMSEEDKTHSTAIEYWFRILDFDGDGIVTMYDLQQFYYEQIDRISSDVTAEDGDFKFENKMDEILDRLGAAINEDPNELAKGIRLEHLKRAKGQAAPLIDTFISLDKYMDSESEEQKVQDDCFAGYSPWQNFVRQKYNELQDEDDQV</sequence>
<evidence type="ECO:0000259" key="4">
    <source>
        <dbReference type="PROSITE" id="PS50222"/>
    </source>
</evidence>
<evidence type="ECO:0000256" key="3">
    <source>
        <dbReference type="SAM" id="MobiDB-lite"/>
    </source>
</evidence>
<dbReference type="SUPFAM" id="SSF47473">
    <property type="entry name" value="EF-hand"/>
    <property type="match status" value="1"/>
</dbReference>
<organism evidence="5 6">
    <name type="scientific">Oikopleura dioica</name>
    <name type="common">Tunicate</name>
    <dbReference type="NCBI Taxonomy" id="34765"/>
    <lineage>
        <taxon>Eukaryota</taxon>
        <taxon>Metazoa</taxon>
        <taxon>Chordata</taxon>
        <taxon>Tunicata</taxon>
        <taxon>Appendicularia</taxon>
        <taxon>Copelata</taxon>
        <taxon>Oikopleuridae</taxon>
        <taxon>Oikopleura</taxon>
    </lineage>
</organism>
<dbReference type="Pfam" id="PF17958">
    <property type="entry name" value="EF-hand_13"/>
    <property type="match status" value="1"/>
</dbReference>
<keyword evidence="2" id="KW-0106">Calcium</keyword>
<accession>A0ABN7SVG1</accession>
<gene>
    <name evidence="5" type="ORF">OKIOD_LOCUS9629</name>
</gene>
<dbReference type="Gene3D" id="1.10.238.220">
    <property type="match status" value="1"/>
</dbReference>
<evidence type="ECO:0000256" key="1">
    <source>
        <dbReference type="ARBA" id="ARBA00022723"/>
    </source>
</evidence>
<proteinExistence type="predicted"/>
<protein>
    <submittedName>
        <fullName evidence="5">Oidioi.mRNA.OKI2018_I69.chr1.g864.t1.cds</fullName>
    </submittedName>
</protein>
<dbReference type="PANTHER" id="PTHR14095">
    <property type="entry name" value="PHOSPHATASE 2A REGULATORY SUBUNIT-RELATED"/>
    <property type="match status" value="1"/>
</dbReference>
<name>A0ABN7SVG1_OIKDI</name>
<dbReference type="PROSITE" id="PS50222">
    <property type="entry name" value="EF_HAND_2"/>
    <property type="match status" value="1"/>
</dbReference>
<evidence type="ECO:0000256" key="2">
    <source>
        <dbReference type="ARBA" id="ARBA00022837"/>
    </source>
</evidence>
<reference evidence="5 6" key="1">
    <citation type="submission" date="2021-04" db="EMBL/GenBank/DDBJ databases">
        <authorList>
            <person name="Bliznina A."/>
        </authorList>
    </citation>
    <scope>NUCLEOTIDE SEQUENCE [LARGE SCALE GENOMIC DNA]</scope>
</reference>
<dbReference type="InterPro" id="IPR011992">
    <property type="entry name" value="EF-hand-dom_pair"/>
</dbReference>
<evidence type="ECO:0000313" key="6">
    <source>
        <dbReference type="Proteomes" id="UP001158576"/>
    </source>
</evidence>
<dbReference type="EMBL" id="OU015566">
    <property type="protein sequence ID" value="CAG5103638.1"/>
    <property type="molecule type" value="Genomic_DNA"/>
</dbReference>
<feature type="region of interest" description="Disordered" evidence="3">
    <location>
        <begin position="69"/>
        <end position="120"/>
    </location>
</feature>
<dbReference type="InterPro" id="IPR041534">
    <property type="entry name" value="EF-hand_13"/>
</dbReference>
<dbReference type="Proteomes" id="UP001158576">
    <property type="component" value="Chromosome 1"/>
</dbReference>
<dbReference type="PROSITE" id="PS00018">
    <property type="entry name" value="EF_HAND_1"/>
    <property type="match status" value="1"/>
</dbReference>
<keyword evidence="6" id="KW-1185">Reference proteome</keyword>
<feature type="compositionally biased region" description="Basic and acidic residues" evidence="3">
    <location>
        <begin position="108"/>
        <end position="118"/>
    </location>
</feature>
<feature type="domain" description="EF-hand" evidence="4">
    <location>
        <begin position="376"/>
        <end position="411"/>
    </location>
</feature>
<dbReference type="PANTHER" id="PTHR14095:SF0">
    <property type="entry name" value="MIP22305P"/>
    <property type="match status" value="1"/>
</dbReference>
<evidence type="ECO:0000313" key="5">
    <source>
        <dbReference type="EMBL" id="CAG5103638.1"/>
    </source>
</evidence>